<proteinExistence type="predicted"/>
<gene>
    <name evidence="1" type="ORF">T03_13355</name>
</gene>
<keyword evidence="2" id="KW-1185">Reference proteome</keyword>
<dbReference type="Proteomes" id="UP000054653">
    <property type="component" value="Unassembled WGS sequence"/>
</dbReference>
<evidence type="ECO:0000313" key="1">
    <source>
        <dbReference type="EMBL" id="KRY44107.1"/>
    </source>
</evidence>
<sequence length="60" mass="6675">MYHSPTNDILIFAVDAGVRHQPPPVSNSTKERTDLVIKLSSYLVPRFIQAMPGYKGCSVQ</sequence>
<comment type="caution">
    <text evidence="1">The sequence shown here is derived from an EMBL/GenBank/DDBJ whole genome shotgun (WGS) entry which is preliminary data.</text>
</comment>
<organism evidence="1 2">
    <name type="scientific">Trichinella britovi</name>
    <name type="common">Parasitic roundworm</name>
    <dbReference type="NCBI Taxonomy" id="45882"/>
    <lineage>
        <taxon>Eukaryota</taxon>
        <taxon>Metazoa</taxon>
        <taxon>Ecdysozoa</taxon>
        <taxon>Nematoda</taxon>
        <taxon>Enoplea</taxon>
        <taxon>Dorylaimia</taxon>
        <taxon>Trichinellida</taxon>
        <taxon>Trichinellidae</taxon>
        <taxon>Trichinella</taxon>
    </lineage>
</organism>
<protein>
    <submittedName>
        <fullName evidence="1">Uncharacterized protein</fullName>
    </submittedName>
</protein>
<dbReference type="AlphaFoldDB" id="A0A0V1C453"/>
<name>A0A0V1C453_TRIBR</name>
<dbReference type="EMBL" id="JYDI01000728">
    <property type="protein sequence ID" value="KRY44107.1"/>
    <property type="molecule type" value="Genomic_DNA"/>
</dbReference>
<accession>A0A0V1C453</accession>
<reference evidence="1 2" key="1">
    <citation type="submission" date="2015-01" db="EMBL/GenBank/DDBJ databases">
        <title>Evolution of Trichinella species and genotypes.</title>
        <authorList>
            <person name="Korhonen P.K."/>
            <person name="Edoardo P."/>
            <person name="Giuseppe L.R."/>
            <person name="Gasser R.B."/>
        </authorList>
    </citation>
    <scope>NUCLEOTIDE SEQUENCE [LARGE SCALE GENOMIC DNA]</scope>
    <source>
        <strain evidence="1">ISS120</strain>
    </source>
</reference>
<evidence type="ECO:0000313" key="2">
    <source>
        <dbReference type="Proteomes" id="UP000054653"/>
    </source>
</evidence>